<sequence>MSSSRRRGRSSGSPATGRPTAPGDSVSEPIVAEASQNAAPVVGMSDDTETAAIPEIPAEISPETVQASVTESVAETAEQTLEMVETVQDETAATVAETTQRATEHTADTIEQVTETVEAGREQATATVEQVAETAMALVAAPAAAGETKSGPSVTGMASTRFVFVPTFEPLNEINATLLAFARGEGEAAVAHLQALTKAKSPAEAIRLQVSEFQRAADASLTCFSHILRSANRFGHPARWN</sequence>
<evidence type="ECO:0000313" key="3">
    <source>
        <dbReference type="EMBL" id="GJE76273.1"/>
    </source>
</evidence>
<gene>
    <name evidence="3" type="ORF">BGCPKDLD_2865</name>
</gene>
<organism evidence="3 4">
    <name type="scientific">Methylorubrum suomiense</name>
    <dbReference type="NCBI Taxonomy" id="144191"/>
    <lineage>
        <taxon>Bacteria</taxon>
        <taxon>Pseudomonadati</taxon>
        <taxon>Pseudomonadota</taxon>
        <taxon>Alphaproteobacteria</taxon>
        <taxon>Hyphomicrobiales</taxon>
        <taxon>Methylobacteriaceae</taxon>
        <taxon>Methylorubrum</taxon>
    </lineage>
</organism>
<dbReference type="EMBL" id="BPRE01000008">
    <property type="protein sequence ID" value="GJE76273.1"/>
    <property type="molecule type" value="Genomic_DNA"/>
</dbReference>
<protein>
    <recommendedName>
        <fullName evidence="2">Phasin domain-containing protein</fullName>
    </recommendedName>
</protein>
<dbReference type="Proteomes" id="UP001055093">
    <property type="component" value="Unassembled WGS sequence"/>
</dbReference>
<proteinExistence type="predicted"/>
<evidence type="ECO:0000313" key="4">
    <source>
        <dbReference type="Proteomes" id="UP001055093"/>
    </source>
</evidence>
<keyword evidence="4" id="KW-1185">Reference proteome</keyword>
<comment type="caution">
    <text evidence="3">The sequence shown here is derived from an EMBL/GenBank/DDBJ whole genome shotgun (WGS) entry which is preliminary data.</text>
</comment>
<evidence type="ECO:0000259" key="2">
    <source>
        <dbReference type="Pfam" id="PF09361"/>
    </source>
</evidence>
<evidence type="ECO:0000256" key="1">
    <source>
        <dbReference type="SAM" id="MobiDB-lite"/>
    </source>
</evidence>
<reference evidence="3" key="1">
    <citation type="journal article" date="2021" name="Front. Microbiol.">
        <title>Comprehensive Comparative Genomics and Phenotyping of Methylobacterium Species.</title>
        <authorList>
            <person name="Alessa O."/>
            <person name="Ogura Y."/>
            <person name="Fujitani Y."/>
            <person name="Takami H."/>
            <person name="Hayashi T."/>
            <person name="Sahin N."/>
            <person name="Tani A."/>
        </authorList>
    </citation>
    <scope>NUCLEOTIDE SEQUENCE</scope>
    <source>
        <strain evidence="3">DSM 14458</strain>
    </source>
</reference>
<dbReference type="InterPro" id="IPR018968">
    <property type="entry name" value="Phasin"/>
</dbReference>
<name>A0ABQ4UVZ0_9HYPH</name>
<feature type="domain" description="Phasin" evidence="2">
    <location>
        <begin position="168"/>
        <end position="231"/>
    </location>
</feature>
<feature type="region of interest" description="Disordered" evidence="1">
    <location>
        <begin position="1"/>
        <end position="46"/>
    </location>
</feature>
<reference evidence="3" key="2">
    <citation type="submission" date="2021-08" db="EMBL/GenBank/DDBJ databases">
        <authorList>
            <person name="Tani A."/>
            <person name="Ola A."/>
            <person name="Ogura Y."/>
            <person name="Katsura K."/>
            <person name="Hayashi T."/>
        </authorList>
    </citation>
    <scope>NUCLEOTIDE SEQUENCE</scope>
    <source>
        <strain evidence="3">DSM 14458</strain>
    </source>
</reference>
<dbReference type="Pfam" id="PF09361">
    <property type="entry name" value="Phasin_2"/>
    <property type="match status" value="1"/>
</dbReference>
<accession>A0ABQ4UVZ0</accession>